<dbReference type="RefSeq" id="WP_168300809.1">
    <property type="nucleotide sequence ID" value="NZ_CP071604.1"/>
</dbReference>
<evidence type="ECO:0000313" key="2">
    <source>
        <dbReference type="EMBL" id="MET3753338.1"/>
    </source>
</evidence>
<dbReference type="GeneID" id="91149152"/>
<feature type="transmembrane region" description="Helical" evidence="1">
    <location>
        <begin position="49"/>
        <end position="67"/>
    </location>
</feature>
<evidence type="ECO:0000313" key="3">
    <source>
        <dbReference type="Proteomes" id="UP001549077"/>
    </source>
</evidence>
<comment type="caution">
    <text evidence="2">The sequence shown here is derived from an EMBL/GenBank/DDBJ whole genome shotgun (WGS) entry which is preliminary data.</text>
</comment>
<accession>A0ABV2MA42</accession>
<sequence>MASPRVDETGNGAAMDNREQKASNRGFFDIFQSVLEAIVDGIWALDSEIPLLLVVAPLLILVVFYAFRALLRLGSWLWSVCRSGGVKISGLRIG</sequence>
<evidence type="ECO:0008006" key="4">
    <source>
        <dbReference type="Google" id="ProtNLM"/>
    </source>
</evidence>
<dbReference type="EMBL" id="JBEPMY010000001">
    <property type="protein sequence ID" value="MET3753338.1"/>
    <property type="molecule type" value="Genomic_DNA"/>
</dbReference>
<organism evidence="2 3">
    <name type="scientific">Rhizobium binae</name>
    <dbReference type="NCBI Taxonomy" id="1138190"/>
    <lineage>
        <taxon>Bacteria</taxon>
        <taxon>Pseudomonadati</taxon>
        <taxon>Pseudomonadota</taxon>
        <taxon>Alphaproteobacteria</taxon>
        <taxon>Hyphomicrobiales</taxon>
        <taxon>Rhizobiaceae</taxon>
        <taxon>Rhizobium/Agrobacterium group</taxon>
        <taxon>Rhizobium</taxon>
    </lineage>
</organism>
<reference evidence="2 3" key="1">
    <citation type="submission" date="2024-06" db="EMBL/GenBank/DDBJ databases">
        <title>Genomic Encyclopedia of Type Strains, Phase IV (KMG-IV): sequencing the most valuable type-strain genomes for metagenomic binning, comparative biology and taxonomic classification.</title>
        <authorList>
            <person name="Goeker M."/>
        </authorList>
    </citation>
    <scope>NUCLEOTIDE SEQUENCE [LARGE SCALE GENOMIC DNA]</scope>
    <source>
        <strain evidence="2 3">DSM 29288</strain>
    </source>
</reference>
<keyword evidence="3" id="KW-1185">Reference proteome</keyword>
<protein>
    <recommendedName>
        <fullName evidence="4">Mechanosensitive ion channel protein MscS</fullName>
    </recommendedName>
</protein>
<dbReference type="Proteomes" id="UP001549077">
    <property type="component" value="Unassembled WGS sequence"/>
</dbReference>
<proteinExistence type="predicted"/>
<gene>
    <name evidence="2" type="ORF">ABID08_000677</name>
</gene>
<name>A0ABV2MA42_9HYPH</name>
<keyword evidence="1" id="KW-1133">Transmembrane helix</keyword>
<keyword evidence="1" id="KW-0812">Transmembrane</keyword>
<evidence type="ECO:0000256" key="1">
    <source>
        <dbReference type="SAM" id="Phobius"/>
    </source>
</evidence>
<keyword evidence="1" id="KW-0472">Membrane</keyword>